<proteinExistence type="predicted"/>
<sequence length="172" mass="19013">MKKAKVEGASGTLMKETMMERKRRGKMSNFYSELQFMVPNIPPKATRTSIVDGTISYIQELENTLKELEARKKAQLNNRFSLHTLKTSSVDVTVSGTTAFFGIRSLSRKGLASAIIRIFEAHEAEVLSTGIASEEGREMSMTVNAVINGGEGGEAVEFVMSKIKRDLLLYLS</sequence>
<keyword evidence="2" id="KW-1185">Reference proteome</keyword>
<gene>
    <name evidence="1" type="ORF">MRB53_028091</name>
</gene>
<evidence type="ECO:0000313" key="2">
    <source>
        <dbReference type="Proteomes" id="UP001234297"/>
    </source>
</evidence>
<accession>A0ACC2KF17</accession>
<name>A0ACC2KF17_PERAE</name>
<protein>
    <submittedName>
        <fullName evidence="1">Uncharacterized protein</fullName>
    </submittedName>
</protein>
<reference evidence="1 2" key="1">
    <citation type="journal article" date="2022" name="Hortic Res">
        <title>A haplotype resolved chromosomal level avocado genome allows analysis of novel avocado genes.</title>
        <authorList>
            <person name="Nath O."/>
            <person name="Fletcher S.J."/>
            <person name="Hayward A."/>
            <person name="Shaw L.M."/>
            <person name="Masouleh A.K."/>
            <person name="Furtado A."/>
            <person name="Henry R.J."/>
            <person name="Mitter N."/>
        </authorList>
    </citation>
    <scope>NUCLEOTIDE SEQUENCE [LARGE SCALE GENOMIC DNA]</scope>
    <source>
        <strain evidence="2">cv. Hass</strain>
    </source>
</reference>
<organism evidence="1 2">
    <name type="scientific">Persea americana</name>
    <name type="common">Avocado</name>
    <dbReference type="NCBI Taxonomy" id="3435"/>
    <lineage>
        <taxon>Eukaryota</taxon>
        <taxon>Viridiplantae</taxon>
        <taxon>Streptophyta</taxon>
        <taxon>Embryophyta</taxon>
        <taxon>Tracheophyta</taxon>
        <taxon>Spermatophyta</taxon>
        <taxon>Magnoliopsida</taxon>
        <taxon>Magnoliidae</taxon>
        <taxon>Laurales</taxon>
        <taxon>Lauraceae</taxon>
        <taxon>Persea</taxon>
    </lineage>
</organism>
<comment type="caution">
    <text evidence="1">The sequence shown here is derived from an EMBL/GenBank/DDBJ whole genome shotgun (WGS) entry which is preliminary data.</text>
</comment>
<dbReference type="EMBL" id="CM056817">
    <property type="protein sequence ID" value="KAJ8619562.1"/>
    <property type="molecule type" value="Genomic_DNA"/>
</dbReference>
<evidence type="ECO:0000313" key="1">
    <source>
        <dbReference type="EMBL" id="KAJ8619562.1"/>
    </source>
</evidence>
<dbReference type="Proteomes" id="UP001234297">
    <property type="component" value="Chromosome 9"/>
</dbReference>